<evidence type="ECO:0000256" key="3">
    <source>
        <dbReference type="SAM" id="MobiDB-lite"/>
    </source>
</evidence>
<dbReference type="InterPro" id="IPR043504">
    <property type="entry name" value="Peptidase_S1_PA_chymotrypsin"/>
</dbReference>
<dbReference type="InterPro" id="IPR009003">
    <property type="entry name" value="Peptidase_S1_PA"/>
</dbReference>
<reference evidence="7" key="1">
    <citation type="submission" date="2025-08" db="UniProtKB">
        <authorList>
            <consortium name="RefSeq"/>
        </authorList>
    </citation>
    <scope>IDENTIFICATION</scope>
</reference>
<dbReference type="OMA" id="ERMILHP"/>
<comment type="similarity">
    <text evidence="2">Belongs to the peptidase S1 family. CLIP subfamily.</text>
</comment>
<keyword evidence="4" id="KW-0732">Signal</keyword>
<dbReference type="PANTHER" id="PTHR24256">
    <property type="entry name" value="TRYPTASE-RELATED"/>
    <property type="match status" value="1"/>
</dbReference>
<dbReference type="PROSITE" id="PS50240">
    <property type="entry name" value="TRYPSIN_DOM"/>
    <property type="match status" value="1"/>
</dbReference>
<feature type="chain" id="PRO_5040736912" evidence="4">
    <location>
        <begin position="19"/>
        <end position="384"/>
    </location>
</feature>
<dbReference type="InterPro" id="IPR051487">
    <property type="entry name" value="Ser/Thr_Proteases_Immune/Dev"/>
</dbReference>
<protein>
    <submittedName>
        <fullName evidence="7">Serine protease 30-like</fullName>
    </submittedName>
</protein>
<evidence type="ECO:0000256" key="2">
    <source>
        <dbReference type="ARBA" id="ARBA00024195"/>
    </source>
</evidence>
<gene>
    <name evidence="7" type="primary">LOC106076170</name>
</gene>
<evidence type="ECO:0000259" key="5">
    <source>
        <dbReference type="PROSITE" id="PS50240"/>
    </source>
</evidence>
<dbReference type="AlphaFoldDB" id="A0A9W3AYD4"/>
<dbReference type="Proteomes" id="UP001165740">
    <property type="component" value="Chromosome 7"/>
</dbReference>
<keyword evidence="1" id="KW-1015">Disulfide bond</keyword>
<dbReference type="GO" id="GO:0004252">
    <property type="term" value="F:serine-type endopeptidase activity"/>
    <property type="evidence" value="ECO:0007669"/>
    <property type="project" value="InterPro"/>
</dbReference>
<name>A0A9W3AYD4_BIOGL</name>
<accession>A0A9W3AYD4</accession>
<sequence>MQNLVAVLGLVLICLVESALTGGNRCSSLTTGVCVSRSQGCPADYIEQAAYSNYIGCYTLDKICCTLKVSTDSTTTTTTTTTTPTTPSPTPQPQCGTSSSVVFDRILGGVPTAPCDWPFVVSIRSLLRDQTNIDLSTTGPACQGVLVDKRWVLTSAFCALAAGGSIEDTSYVDRMLVVAAEYNVSQVDIDPSTGQPQEQVIRVERMILHPDYRFKSQSEFYPFNDAVALNSNNVALIKLAEPINGKCSGVICLPTQSEVNNSCQGYDDCVITGWGFSTELFEGTPMELLGARVKLSSRDACGFLAERLGLTTVRPVGSLCQSPVFQNTDSCLGDEGGAVMCFNGRSWTVRALLPFNLCTNNKYNLFVTDVHPYITWIQNTISRN</sequence>
<evidence type="ECO:0000313" key="6">
    <source>
        <dbReference type="Proteomes" id="UP001165740"/>
    </source>
</evidence>
<dbReference type="OrthoDB" id="6103265at2759"/>
<dbReference type="SUPFAM" id="SSF50494">
    <property type="entry name" value="Trypsin-like serine proteases"/>
    <property type="match status" value="1"/>
</dbReference>
<dbReference type="PRINTS" id="PR00722">
    <property type="entry name" value="CHYMOTRYPSIN"/>
</dbReference>
<keyword evidence="6" id="KW-1185">Reference proteome</keyword>
<feature type="domain" description="Peptidase S1" evidence="5">
    <location>
        <begin position="106"/>
        <end position="382"/>
    </location>
</feature>
<dbReference type="Gene3D" id="2.40.10.10">
    <property type="entry name" value="Trypsin-like serine proteases"/>
    <property type="match status" value="1"/>
</dbReference>
<evidence type="ECO:0000256" key="1">
    <source>
        <dbReference type="ARBA" id="ARBA00023157"/>
    </source>
</evidence>
<dbReference type="RefSeq" id="XP_055892229.1">
    <property type="nucleotide sequence ID" value="XM_056036254.1"/>
</dbReference>
<feature type="compositionally biased region" description="Low complexity" evidence="3">
    <location>
        <begin position="74"/>
        <end position="85"/>
    </location>
</feature>
<proteinExistence type="inferred from homology"/>
<dbReference type="SMART" id="SM00020">
    <property type="entry name" value="Tryp_SPc"/>
    <property type="match status" value="1"/>
</dbReference>
<dbReference type="InterPro" id="IPR001314">
    <property type="entry name" value="Peptidase_S1A"/>
</dbReference>
<evidence type="ECO:0000256" key="4">
    <source>
        <dbReference type="SAM" id="SignalP"/>
    </source>
</evidence>
<organism evidence="6 7">
    <name type="scientific">Biomphalaria glabrata</name>
    <name type="common">Bloodfluke planorb</name>
    <name type="synonym">Freshwater snail</name>
    <dbReference type="NCBI Taxonomy" id="6526"/>
    <lineage>
        <taxon>Eukaryota</taxon>
        <taxon>Metazoa</taxon>
        <taxon>Spiralia</taxon>
        <taxon>Lophotrochozoa</taxon>
        <taxon>Mollusca</taxon>
        <taxon>Gastropoda</taxon>
        <taxon>Heterobranchia</taxon>
        <taxon>Euthyneura</taxon>
        <taxon>Panpulmonata</taxon>
        <taxon>Hygrophila</taxon>
        <taxon>Lymnaeoidea</taxon>
        <taxon>Planorbidae</taxon>
        <taxon>Biomphalaria</taxon>
    </lineage>
</organism>
<dbReference type="GeneID" id="106076170"/>
<evidence type="ECO:0000313" key="7">
    <source>
        <dbReference type="RefSeq" id="XP_055892229.1"/>
    </source>
</evidence>
<dbReference type="InterPro" id="IPR001254">
    <property type="entry name" value="Trypsin_dom"/>
</dbReference>
<dbReference type="Pfam" id="PF00089">
    <property type="entry name" value="Trypsin"/>
    <property type="match status" value="1"/>
</dbReference>
<feature type="region of interest" description="Disordered" evidence="3">
    <location>
        <begin position="74"/>
        <end position="97"/>
    </location>
</feature>
<dbReference type="GO" id="GO:0006508">
    <property type="term" value="P:proteolysis"/>
    <property type="evidence" value="ECO:0007669"/>
    <property type="project" value="InterPro"/>
</dbReference>
<feature type="signal peptide" evidence="4">
    <location>
        <begin position="1"/>
        <end position="18"/>
    </location>
</feature>